<gene>
    <name evidence="6" type="ORF">SLNWT_5647</name>
</gene>
<keyword evidence="3" id="KW-0288">FMN</keyword>
<dbReference type="SUPFAM" id="SSF55469">
    <property type="entry name" value="FMN-dependent nitroreductase-like"/>
    <property type="match status" value="1"/>
</dbReference>
<dbReference type="PANTHER" id="PTHR43425">
    <property type="entry name" value="OXYGEN-INSENSITIVE NADPH NITROREDUCTASE"/>
    <property type="match status" value="1"/>
</dbReference>
<accession>A0A0B5ET69</accession>
<protein>
    <submittedName>
        <fullName evidence="6">NADPH-flavin oxidoreductase</fullName>
    </submittedName>
</protein>
<feature type="domain" description="Nitroreductase" evidence="5">
    <location>
        <begin position="19"/>
        <end position="172"/>
    </location>
</feature>
<keyword evidence="7" id="KW-1185">Reference proteome</keyword>
<dbReference type="InterPro" id="IPR029479">
    <property type="entry name" value="Nitroreductase"/>
</dbReference>
<dbReference type="Pfam" id="PF00881">
    <property type="entry name" value="Nitroreductase"/>
    <property type="match status" value="1"/>
</dbReference>
<evidence type="ECO:0000313" key="7">
    <source>
        <dbReference type="Proteomes" id="UP000031523"/>
    </source>
</evidence>
<sequence>MPVPGADGGPARSSVLDLLRERSSVRKFTSEPVDPELLDAVLEAALRAPTSFNFQPYSLIVLTEERRRKELADLLRKEFVGECAAFVLVCGDLSALPRKGETYGVPLDDRLADASLSATIDASMVGMCLSLAASSVGLGSVMVGAVRNAPATVAELCALPPSVTPLFGICLGRPAEVPPPRPRLRSDLVVHREQYRDAARERAALPSAATLRKPGGDLSAGDLAEWRGQVVKGLRLSRRRDELP</sequence>
<reference evidence="6 7" key="1">
    <citation type="submission" date="2015-01" db="EMBL/GenBank/DDBJ databases">
        <title>Enhanced salinomycin production by adjusting the supply of polyketide extender units in Streptomyce albus DSM 41398.</title>
        <authorList>
            <person name="Lu C."/>
        </authorList>
    </citation>
    <scope>NUCLEOTIDE SEQUENCE [LARGE SCALE GENOMIC DNA]</scope>
    <source>
        <strain evidence="7">ATCC 21838 / DSM 41398 / FERM P-419 / JCM 4703 / NBRC 107858</strain>
    </source>
</reference>
<evidence type="ECO:0000256" key="2">
    <source>
        <dbReference type="ARBA" id="ARBA00022630"/>
    </source>
</evidence>
<dbReference type="InterPro" id="IPR016446">
    <property type="entry name" value="Flavin_OxRdtase_Frp"/>
</dbReference>
<evidence type="ECO:0000259" key="5">
    <source>
        <dbReference type="Pfam" id="PF00881"/>
    </source>
</evidence>
<comment type="similarity">
    <text evidence="1">Belongs to the flavin oxidoreductase frp family.</text>
</comment>
<dbReference type="Gene3D" id="3.40.109.10">
    <property type="entry name" value="NADH Oxidase"/>
    <property type="match status" value="1"/>
</dbReference>
<dbReference type="InterPro" id="IPR000415">
    <property type="entry name" value="Nitroreductase-like"/>
</dbReference>
<dbReference type="EMBL" id="CP010519">
    <property type="protein sequence ID" value="AJE86023.1"/>
    <property type="molecule type" value="Genomic_DNA"/>
</dbReference>
<dbReference type="KEGG" id="sals:SLNWT_5647"/>
<evidence type="ECO:0000256" key="1">
    <source>
        <dbReference type="ARBA" id="ARBA00008366"/>
    </source>
</evidence>
<proteinExistence type="inferred from homology"/>
<dbReference type="PANTHER" id="PTHR43425:SF2">
    <property type="entry name" value="OXYGEN-INSENSITIVE NADPH NITROREDUCTASE"/>
    <property type="match status" value="1"/>
</dbReference>
<name>A0A0B5ET69_STRA4</name>
<organism evidence="6 7">
    <name type="scientific">Streptomyces albus (strain ATCC 21838 / DSM 41398 / FERM P-419 / JCM 4703 / NBRC 107858)</name>
    <dbReference type="NCBI Taxonomy" id="1081613"/>
    <lineage>
        <taxon>Bacteria</taxon>
        <taxon>Bacillati</taxon>
        <taxon>Actinomycetota</taxon>
        <taxon>Actinomycetes</taxon>
        <taxon>Kitasatosporales</taxon>
        <taxon>Streptomycetaceae</taxon>
        <taxon>Streptomyces</taxon>
    </lineage>
</organism>
<dbReference type="AlphaFoldDB" id="A0A0B5ET69"/>
<dbReference type="Proteomes" id="UP000031523">
    <property type="component" value="Chromosome"/>
</dbReference>
<keyword evidence="2" id="KW-0285">Flavoprotein</keyword>
<evidence type="ECO:0000256" key="3">
    <source>
        <dbReference type="ARBA" id="ARBA00022643"/>
    </source>
</evidence>
<evidence type="ECO:0000256" key="4">
    <source>
        <dbReference type="ARBA" id="ARBA00023002"/>
    </source>
</evidence>
<evidence type="ECO:0000313" key="6">
    <source>
        <dbReference type="EMBL" id="AJE86023.1"/>
    </source>
</evidence>
<keyword evidence="4" id="KW-0560">Oxidoreductase</keyword>
<dbReference type="GO" id="GO:0016491">
    <property type="term" value="F:oxidoreductase activity"/>
    <property type="evidence" value="ECO:0007669"/>
    <property type="project" value="UniProtKB-KW"/>
</dbReference>